<name>A0ABQ5NYY8_9ACTN</name>
<dbReference type="InterPro" id="IPR004518">
    <property type="entry name" value="MazG-like_dom"/>
</dbReference>
<proteinExistence type="predicted"/>
<evidence type="ECO:0000259" key="2">
    <source>
        <dbReference type="Pfam" id="PF03819"/>
    </source>
</evidence>
<dbReference type="EMBL" id="BSBI01000005">
    <property type="protein sequence ID" value="GLF95579.1"/>
    <property type="molecule type" value="Genomic_DNA"/>
</dbReference>
<dbReference type="RefSeq" id="WP_323447631.1">
    <property type="nucleotide sequence ID" value="NZ_BSBI01000005.1"/>
</dbReference>
<dbReference type="Proteomes" id="UP001291653">
    <property type="component" value="Unassembled WGS sequence"/>
</dbReference>
<feature type="compositionally biased region" description="Polar residues" evidence="1">
    <location>
        <begin position="64"/>
        <end position="84"/>
    </location>
</feature>
<evidence type="ECO:0000313" key="4">
    <source>
        <dbReference type="Proteomes" id="UP001291653"/>
    </source>
</evidence>
<evidence type="ECO:0000313" key="3">
    <source>
        <dbReference type="EMBL" id="GLF95579.1"/>
    </source>
</evidence>
<dbReference type="CDD" id="cd11535">
    <property type="entry name" value="NTP-PPase_SsMazG"/>
    <property type="match status" value="1"/>
</dbReference>
<dbReference type="Pfam" id="PF03819">
    <property type="entry name" value="MazG"/>
    <property type="match status" value="1"/>
</dbReference>
<comment type="caution">
    <text evidence="3">The sequence shown here is derived from an EMBL/GenBank/DDBJ whole genome shotgun (WGS) entry which is preliminary data.</text>
</comment>
<feature type="domain" description="NTP pyrophosphohydrolase MazG-like" evidence="2">
    <location>
        <begin position="112"/>
        <end position="166"/>
    </location>
</feature>
<dbReference type="SUPFAM" id="SSF101386">
    <property type="entry name" value="all-alpha NTP pyrophosphatases"/>
    <property type="match status" value="1"/>
</dbReference>
<sequence>MYSPCSVRVPVTGTGPLTASRPGLGPGPVRHTVESPPAAAQKANPATRSAHGGTAAPGSYRTARPSSGAPQDSGSPVVQADCDSTSRSQRFWENKLTKGFNTTDTALEFGLLTAEVGEAFTAWRKHLPDLGEELADVFRYLVAVAEMNGIDLGEEVVRKIDKNARRVYEQNARGALVRTSDEEKYSRLITS</sequence>
<protein>
    <recommendedName>
        <fullName evidence="2">NTP pyrophosphohydrolase MazG-like domain-containing protein</fullName>
    </recommendedName>
</protein>
<evidence type="ECO:0000256" key="1">
    <source>
        <dbReference type="SAM" id="MobiDB-lite"/>
    </source>
</evidence>
<dbReference type="Gene3D" id="1.10.287.1080">
    <property type="entry name" value="MazG-like"/>
    <property type="match status" value="1"/>
</dbReference>
<accession>A0ABQ5NYY8</accession>
<reference evidence="3 4" key="1">
    <citation type="submission" date="2022-10" db="EMBL/GenBank/DDBJ databases">
        <title>Draft genome sequence of Streptomyces sp. YSPA8.</title>
        <authorList>
            <person name="Moriuchi R."/>
            <person name="Dohra H."/>
            <person name="Yamamura H."/>
            <person name="Kodani S."/>
        </authorList>
    </citation>
    <scope>NUCLEOTIDE SEQUENCE [LARGE SCALE GENOMIC DNA]</scope>
    <source>
        <strain evidence="3 4">YSPA8</strain>
    </source>
</reference>
<organism evidence="3 4">
    <name type="scientific">Streptomyces yaizuensis</name>
    <dbReference type="NCBI Taxonomy" id="2989713"/>
    <lineage>
        <taxon>Bacteria</taxon>
        <taxon>Bacillati</taxon>
        <taxon>Actinomycetota</taxon>
        <taxon>Actinomycetes</taxon>
        <taxon>Kitasatosporales</taxon>
        <taxon>Streptomycetaceae</taxon>
        <taxon>Streptomyces</taxon>
    </lineage>
</organism>
<gene>
    <name evidence="3" type="ORF">SYYSPA8_14800</name>
</gene>
<feature type="region of interest" description="Disordered" evidence="1">
    <location>
        <begin position="1"/>
        <end position="84"/>
    </location>
</feature>
<keyword evidence="4" id="KW-1185">Reference proteome</keyword>